<reference evidence="1" key="1">
    <citation type="journal article" date="2021" name="Open Biol.">
        <title>Shared evolutionary footprints suggest mitochondrial oxidative damage underlies multiple complex I losses in fungi.</title>
        <authorList>
            <person name="Schikora-Tamarit M.A."/>
            <person name="Marcet-Houben M."/>
            <person name="Nosek J."/>
            <person name="Gabaldon T."/>
        </authorList>
    </citation>
    <scope>NUCLEOTIDE SEQUENCE</scope>
    <source>
        <strain evidence="1">CBS6341</strain>
    </source>
</reference>
<dbReference type="AlphaFoldDB" id="A0A9P8TE32"/>
<sequence>MVPCHYVDHLVMSNFAVYVDVVQDVGFGEGDDVPVACDHSDVDDDDDSVNLNLGISNLEDFGMYHGHSCLVYDCTAPESYHPMYSSFALKNIDY</sequence>
<reference evidence="1" key="2">
    <citation type="submission" date="2021-01" db="EMBL/GenBank/DDBJ databases">
        <authorList>
            <person name="Schikora-Tamarit M.A."/>
        </authorList>
    </citation>
    <scope>NUCLEOTIDE SEQUENCE</scope>
    <source>
        <strain evidence="1">CBS6341</strain>
    </source>
</reference>
<evidence type="ECO:0000313" key="1">
    <source>
        <dbReference type="EMBL" id="KAH3674976.1"/>
    </source>
</evidence>
<dbReference type="Proteomes" id="UP000769528">
    <property type="component" value="Unassembled WGS sequence"/>
</dbReference>
<comment type="caution">
    <text evidence="1">The sequence shown here is derived from an EMBL/GenBank/DDBJ whole genome shotgun (WGS) entry which is preliminary data.</text>
</comment>
<gene>
    <name evidence="1" type="ORF">WICMUC_002937</name>
</gene>
<name>A0A9P8TE32_9ASCO</name>
<accession>A0A9P8TE32</accession>
<keyword evidence="2" id="KW-1185">Reference proteome</keyword>
<organism evidence="1 2">
    <name type="scientific">Wickerhamomyces mucosus</name>
    <dbReference type="NCBI Taxonomy" id="1378264"/>
    <lineage>
        <taxon>Eukaryota</taxon>
        <taxon>Fungi</taxon>
        <taxon>Dikarya</taxon>
        <taxon>Ascomycota</taxon>
        <taxon>Saccharomycotina</taxon>
        <taxon>Saccharomycetes</taxon>
        <taxon>Phaffomycetales</taxon>
        <taxon>Wickerhamomycetaceae</taxon>
        <taxon>Wickerhamomyces</taxon>
    </lineage>
</organism>
<evidence type="ECO:0000313" key="2">
    <source>
        <dbReference type="Proteomes" id="UP000769528"/>
    </source>
</evidence>
<protein>
    <submittedName>
        <fullName evidence="1">Uncharacterized protein</fullName>
    </submittedName>
</protein>
<proteinExistence type="predicted"/>
<dbReference type="EMBL" id="JAEUBF010000785">
    <property type="protein sequence ID" value="KAH3674976.1"/>
    <property type="molecule type" value="Genomic_DNA"/>
</dbReference>